<dbReference type="AlphaFoldDB" id="X0T0Y7"/>
<dbReference type="Pfam" id="PF06508">
    <property type="entry name" value="QueC"/>
    <property type="match status" value="1"/>
</dbReference>
<gene>
    <name evidence="1" type="ORF">S01H1_28932</name>
</gene>
<dbReference type="EMBL" id="BARS01017713">
    <property type="protein sequence ID" value="GAF86914.1"/>
    <property type="molecule type" value="Genomic_DNA"/>
</dbReference>
<evidence type="ECO:0008006" key="2">
    <source>
        <dbReference type="Google" id="ProtNLM"/>
    </source>
</evidence>
<reference evidence="1" key="1">
    <citation type="journal article" date="2014" name="Front. Microbiol.">
        <title>High frequency of phylogenetically diverse reductive dehalogenase-homologous genes in deep subseafloor sedimentary metagenomes.</title>
        <authorList>
            <person name="Kawai M."/>
            <person name="Futagami T."/>
            <person name="Toyoda A."/>
            <person name="Takaki Y."/>
            <person name="Nishi S."/>
            <person name="Hori S."/>
            <person name="Arai W."/>
            <person name="Tsubouchi T."/>
            <person name="Morono Y."/>
            <person name="Uchiyama I."/>
            <person name="Ito T."/>
            <person name="Fujiyama A."/>
            <person name="Inagaki F."/>
            <person name="Takami H."/>
        </authorList>
    </citation>
    <scope>NUCLEOTIDE SEQUENCE</scope>
    <source>
        <strain evidence="1">Expedition CK06-06</strain>
    </source>
</reference>
<protein>
    <recommendedName>
        <fullName evidence="2">7-cyano-7-deazaguanine synthase</fullName>
    </recommendedName>
</protein>
<dbReference type="InterPro" id="IPR014729">
    <property type="entry name" value="Rossmann-like_a/b/a_fold"/>
</dbReference>
<comment type="caution">
    <text evidence="1">The sequence shown here is derived from an EMBL/GenBank/DDBJ whole genome shotgun (WGS) entry which is preliminary data.</text>
</comment>
<accession>X0T0Y7</accession>
<feature type="non-terminal residue" evidence="1">
    <location>
        <position position="1"/>
    </location>
</feature>
<name>X0T0Y7_9ZZZZ</name>
<proteinExistence type="predicted"/>
<dbReference type="InterPro" id="IPR018317">
    <property type="entry name" value="QueC"/>
</dbReference>
<sequence length="63" mass="7228">PARQGMSKAKNLKNGFQAFGEKVYETWSCFLENEKQCGRCFGCVQRKEVFKQAGIEDKTKYEG</sequence>
<dbReference type="Gene3D" id="3.40.50.620">
    <property type="entry name" value="HUPs"/>
    <property type="match status" value="1"/>
</dbReference>
<organism evidence="1">
    <name type="scientific">marine sediment metagenome</name>
    <dbReference type="NCBI Taxonomy" id="412755"/>
    <lineage>
        <taxon>unclassified sequences</taxon>
        <taxon>metagenomes</taxon>
        <taxon>ecological metagenomes</taxon>
    </lineage>
</organism>
<evidence type="ECO:0000313" key="1">
    <source>
        <dbReference type="EMBL" id="GAF86914.1"/>
    </source>
</evidence>
<dbReference type="SUPFAM" id="SSF52402">
    <property type="entry name" value="Adenine nucleotide alpha hydrolases-like"/>
    <property type="match status" value="1"/>
</dbReference>